<proteinExistence type="predicted"/>
<dbReference type="PANTHER" id="PTHR22943:SF248">
    <property type="entry name" value="SEVEN TM RECEPTOR"/>
    <property type="match status" value="1"/>
</dbReference>
<dbReference type="SUPFAM" id="SSF81321">
    <property type="entry name" value="Family A G protein-coupled receptor-like"/>
    <property type="match status" value="1"/>
</dbReference>
<protein>
    <submittedName>
        <fullName evidence="4">Uncharacterized protein</fullName>
    </submittedName>
</protein>
<accession>A0A915E8P6</accession>
<dbReference type="PANTHER" id="PTHR22943">
    <property type="entry name" value="7-TRANSMEMBRANE DOMAIN RECEPTOR C.ELEGANS"/>
    <property type="match status" value="1"/>
</dbReference>
<keyword evidence="3" id="KW-1185">Reference proteome</keyword>
<evidence type="ECO:0000256" key="2">
    <source>
        <dbReference type="SAM" id="SignalP"/>
    </source>
</evidence>
<organism evidence="3 4">
    <name type="scientific">Ditylenchus dipsaci</name>
    <dbReference type="NCBI Taxonomy" id="166011"/>
    <lineage>
        <taxon>Eukaryota</taxon>
        <taxon>Metazoa</taxon>
        <taxon>Ecdysozoa</taxon>
        <taxon>Nematoda</taxon>
        <taxon>Chromadorea</taxon>
        <taxon>Rhabditida</taxon>
        <taxon>Tylenchina</taxon>
        <taxon>Tylenchomorpha</taxon>
        <taxon>Sphaerularioidea</taxon>
        <taxon>Anguinidae</taxon>
        <taxon>Anguininae</taxon>
        <taxon>Ditylenchus</taxon>
    </lineage>
</organism>
<keyword evidence="1" id="KW-0812">Transmembrane</keyword>
<evidence type="ECO:0000313" key="3">
    <source>
        <dbReference type="Proteomes" id="UP000887574"/>
    </source>
</evidence>
<reference evidence="4" key="1">
    <citation type="submission" date="2022-11" db="UniProtKB">
        <authorList>
            <consortium name="WormBaseParasite"/>
        </authorList>
    </citation>
    <scope>IDENTIFICATION</scope>
</reference>
<feature type="signal peptide" evidence="2">
    <location>
        <begin position="1"/>
        <end position="22"/>
    </location>
</feature>
<keyword evidence="1" id="KW-0472">Membrane</keyword>
<dbReference type="AlphaFoldDB" id="A0A915E8P6"/>
<dbReference type="Pfam" id="PF10326">
    <property type="entry name" value="7TM_GPCR_Str"/>
    <property type="match status" value="1"/>
</dbReference>
<feature type="chain" id="PRO_5037747579" evidence="2">
    <location>
        <begin position="23"/>
        <end position="113"/>
    </location>
</feature>
<name>A0A915E8P6_9BILA</name>
<keyword evidence="2" id="KW-0732">Signal</keyword>
<keyword evidence="1" id="KW-1133">Transmembrane helix</keyword>
<feature type="transmembrane region" description="Helical" evidence="1">
    <location>
        <begin position="28"/>
        <end position="48"/>
    </location>
</feature>
<dbReference type="InterPro" id="IPR019428">
    <property type="entry name" value="7TM_GPCR_serpentine_rcpt_Str"/>
</dbReference>
<dbReference type="WBParaSite" id="jg3544">
    <property type="protein sequence ID" value="jg3544"/>
    <property type="gene ID" value="jg3544"/>
</dbReference>
<evidence type="ECO:0000313" key="4">
    <source>
        <dbReference type="WBParaSite" id="jg3544"/>
    </source>
</evidence>
<feature type="transmembrane region" description="Helical" evidence="1">
    <location>
        <begin position="84"/>
        <end position="102"/>
    </location>
</feature>
<evidence type="ECO:0000256" key="1">
    <source>
        <dbReference type="SAM" id="Phobius"/>
    </source>
</evidence>
<dbReference type="Proteomes" id="UP000887574">
    <property type="component" value="Unplaced"/>
</dbReference>
<sequence length="113" mass="13567">MTNLALFLNILLIWLIWKKTTKELKEYSLILLQTCVIDICLTFVNAFVQPVMLFIDNYFIFYHTGLARVVSPPFHTFFFPLYVFSYYIVMSSSAVQFFYRYLAICRYYIFFPS</sequence>